<dbReference type="Pfam" id="PF07842">
    <property type="entry name" value="GCFC"/>
    <property type="match status" value="1"/>
</dbReference>
<dbReference type="InterPro" id="IPR022783">
    <property type="entry name" value="GCFC_dom"/>
</dbReference>
<dbReference type="EMBL" id="ADBV01002075">
    <property type="protein sequence ID" value="EJW83643.1"/>
    <property type="molecule type" value="Genomic_DNA"/>
</dbReference>
<dbReference type="PANTHER" id="PTHR23329">
    <property type="entry name" value="TUFTELIN-INTERACTING PROTEIN 11-RELATED"/>
    <property type="match status" value="1"/>
</dbReference>
<name>J9ENA9_WUCBA</name>
<proteinExistence type="predicted"/>
<comment type="caution">
    <text evidence="2">The sequence shown here is derived from an EMBL/GenBank/DDBJ whole genome shotgun (WGS) entry which is preliminary data.</text>
</comment>
<dbReference type="AlphaFoldDB" id="J9ENA9"/>
<evidence type="ECO:0000259" key="1">
    <source>
        <dbReference type="Pfam" id="PF07842"/>
    </source>
</evidence>
<gene>
    <name evidence="2" type="ORF">WUBG_05444</name>
</gene>
<dbReference type="Proteomes" id="UP000004810">
    <property type="component" value="Unassembled WGS sequence"/>
</dbReference>
<dbReference type="GO" id="GO:0071008">
    <property type="term" value="C:U2-type post-mRNA release spliceosomal complex"/>
    <property type="evidence" value="ECO:0007669"/>
    <property type="project" value="TreeGrafter"/>
</dbReference>
<dbReference type="PANTHER" id="PTHR23329:SF1">
    <property type="entry name" value="TUFTELIN-INTERACTING PROTEIN 11"/>
    <property type="match status" value="1"/>
</dbReference>
<evidence type="ECO:0000313" key="3">
    <source>
        <dbReference type="Proteomes" id="UP000004810"/>
    </source>
</evidence>
<organism evidence="2 3">
    <name type="scientific">Wuchereria bancrofti</name>
    <dbReference type="NCBI Taxonomy" id="6293"/>
    <lineage>
        <taxon>Eukaryota</taxon>
        <taxon>Metazoa</taxon>
        <taxon>Ecdysozoa</taxon>
        <taxon>Nematoda</taxon>
        <taxon>Chromadorea</taxon>
        <taxon>Rhabditida</taxon>
        <taxon>Spirurina</taxon>
        <taxon>Spiruromorpha</taxon>
        <taxon>Filarioidea</taxon>
        <taxon>Onchocercidae</taxon>
        <taxon>Wuchereria</taxon>
    </lineage>
</organism>
<dbReference type="GO" id="GO:0000390">
    <property type="term" value="P:spliceosomal complex disassembly"/>
    <property type="evidence" value="ECO:0007669"/>
    <property type="project" value="InterPro"/>
</dbReference>
<feature type="domain" description="GCF C-terminal" evidence="1">
    <location>
        <begin position="1"/>
        <end position="164"/>
    </location>
</feature>
<sequence>MLHVVEKWLPMLPLWMRENLLEQIVIPRIAAQVDEWNPLTDRIPIHTWLHPWLDVMGDRLQPIFSPIRQKLAKALKEWNPTDRSALSMLRPWKGCFASATMSAFLAMNIIPKLEKALQEMIYDPTKNHRYDEFYAALDWIELIGAEGIAAVLVRSFFPKWYETLCIWLESPRVVAQEVVMWYNEWKSRFPVEISSLIIVQEQLKRALIAMKQAQQGVHITKEILPPLPPPEPVSGIYSSAPPRIQPPPPHLSFKDLVELRAREAGVLYVPQVNKFREGKPVYWFGNVSIYIDRNVIFGFNVETQQWSPIGLDHLLSIC</sequence>
<accession>J9ENA9</accession>
<protein>
    <recommendedName>
        <fullName evidence="1">GCF C-terminal domain-containing protein</fullName>
    </recommendedName>
</protein>
<reference evidence="3" key="1">
    <citation type="submission" date="2012-08" db="EMBL/GenBank/DDBJ databases">
        <title>The Genome Sequence of Wuchereria bancrofti.</title>
        <authorList>
            <person name="Nutman T.B."/>
            <person name="Fink D.L."/>
            <person name="Russ C."/>
            <person name="Young S."/>
            <person name="Zeng Q."/>
            <person name="Koehrsen M."/>
            <person name="Alvarado L."/>
            <person name="Berlin A."/>
            <person name="Chapman S.B."/>
            <person name="Chen Z."/>
            <person name="Freedman E."/>
            <person name="Gellesch M."/>
            <person name="Goldberg J."/>
            <person name="Griggs A."/>
            <person name="Gujja S."/>
            <person name="Heilman E.R."/>
            <person name="Heiman D."/>
            <person name="Hepburn T."/>
            <person name="Howarth C."/>
            <person name="Jen D."/>
            <person name="Larson L."/>
            <person name="Lewis B."/>
            <person name="Mehta T."/>
            <person name="Park D."/>
            <person name="Pearson M."/>
            <person name="Roberts A."/>
            <person name="Saif S."/>
            <person name="Shea T."/>
            <person name="Shenoy N."/>
            <person name="Sisk P."/>
            <person name="Stolte C."/>
            <person name="Sykes S."/>
            <person name="Walk T."/>
            <person name="White J."/>
            <person name="Yandava C."/>
            <person name="Haas B."/>
            <person name="Henn M.R."/>
            <person name="Nusbaum C."/>
            <person name="Birren B."/>
        </authorList>
    </citation>
    <scope>NUCLEOTIDE SEQUENCE [LARGE SCALE GENOMIC DNA]</scope>
    <source>
        <strain evidence="3">NA</strain>
    </source>
</reference>
<dbReference type="InterPro" id="IPR045211">
    <property type="entry name" value="TFP11/STIP/Ntr1"/>
</dbReference>
<evidence type="ECO:0000313" key="2">
    <source>
        <dbReference type="EMBL" id="EJW83643.1"/>
    </source>
</evidence>